<dbReference type="RefSeq" id="WP_021858344.1">
    <property type="nucleotide sequence ID" value="NZ_AP023418.1"/>
</dbReference>
<evidence type="ECO:0000313" key="10">
    <source>
        <dbReference type="Proteomes" id="UP000681035"/>
    </source>
</evidence>
<keyword evidence="4 6" id="KW-0238">DNA-binding</keyword>
<dbReference type="InterPro" id="IPR036388">
    <property type="entry name" value="WH-like_DNA-bd_sf"/>
</dbReference>
<sequence>MLSAALLLLSNSLFLSLRLTGNPGSFPRPLPPEEERACLERWAQGDLEARNRLVEHNLRLVAHIIKKYYTQADNQEDLISIGTIGLIKAVNTFRADRGIKLATYASRCIENEILMYFRSQRKLQGEVSLSDAIDTDKEGGSLYLLDVVGTDDTMLSDLQDREEQLLLRRLVRDCLTEREADIIRRRYGLEGHPPQTQRQVAAVYGISRSYVSRIEKRALEKLEKELRKG</sequence>
<dbReference type="KEGG" id="vcop:MM50RIKEN_02950"/>
<evidence type="ECO:0000256" key="3">
    <source>
        <dbReference type="ARBA" id="ARBA00023082"/>
    </source>
</evidence>
<dbReference type="InterPro" id="IPR007627">
    <property type="entry name" value="RNA_pol_sigma70_r2"/>
</dbReference>
<evidence type="ECO:0000256" key="2">
    <source>
        <dbReference type="ARBA" id="ARBA00023015"/>
    </source>
</evidence>
<dbReference type="GO" id="GO:0016987">
    <property type="term" value="F:sigma factor activity"/>
    <property type="evidence" value="ECO:0007669"/>
    <property type="project" value="UniProtKB-KW"/>
</dbReference>
<proteinExistence type="inferred from homology"/>
<dbReference type="EMBL" id="AP023418">
    <property type="protein sequence ID" value="BCK80532.1"/>
    <property type="molecule type" value="Genomic_DNA"/>
</dbReference>
<evidence type="ECO:0000256" key="5">
    <source>
        <dbReference type="ARBA" id="ARBA00023163"/>
    </source>
</evidence>
<dbReference type="InterPro" id="IPR013324">
    <property type="entry name" value="RNA_pol_sigma_r3/r4-like"/>
</dbReference>
<evidence type="ECO:0000313" key="9">
    <source>
        <dbReference type="EMBL" id="BCK80532.1"/>
    </source>
</evidence>
<feature type="domain" description="RNA polymerase sigma-70" evidence="8">
    <location>
        <begin position="196"/>
        <end position="222"/>
    </location>
</feature>
<comment type="similarity">
    <text evidence="1 6">Belongs to the sigma-70 factor family.</text>
</comment>
<dbReference type="InterPro" id="IPR014284">
    <property type="entry name" value="RNA_pol_sigma-70_dom"/>
</dbReference>
<accession>A0A810Q2T4</accession>
<name>A0A810Q2T4_9FIRM</name>
<organism evidence="9 10">
    <name type="scientific">Vescimonas coprocola</name>
    <dbReference type="NCBI Taxonomy" id="2714355"/>
    <lineage>
        <taxon>Bacteria</taxon>
        <taxon>Bacillati</taxon>
        <taxon>Bacillota</taxon>
        <taxon>Clostridia</taxon>
        <taxon>Eubacteriales</taxon>
        <taxon>Oscillospiraceae</taxon>
        <taxon>Vescimonas</taxon>
    </lineage>
</organism>
<keyword evidence="2 6" id="KW-0805">Transcription regulation</keyword>
<dbReference type="PANTHER" id="PTHR30376">
    <property type="entry name" value="SIGMA FACTOR RPOH HEAT SHOCK RELATED"/>
    <property type="match status" value="1"/>
</dbReference>
<feature type="domain" description="RNA polymerase sigma-70" evidence="7">
    <location>
        <begin position="77"/>
        <end position="90"/>
    </location>
</feature>
<dbReference type="InterPro" id="IPR000943">
    <property type="entry name" value="RNA_pol_sigma70"/>
</dbReference>
<dbReference type="InterPro" id="IPR013325">
    <property type="entry name" value="RNA_pol_sigma_r2"/>
</dbReference>
<dbReference type="Gene3D" id="1.20.120.1810">
    <property type="match status" value="1"/>
</dbReference>
<dbReference type="Pfam" id="PF04542">
    <property type="entry name" value="Sigma70_r2"/>
    <property type="match status" value="1"/>
</dbReference>
<dbReference type="NCBIfam" id="TIGR02937">
    <property type="entry name" value="sigma70-ECF"/>
    <property type="match status" value="1"/>
</dbReference>
<dbReference type="PIRSF" id="PIRSF000770">
    <property type="entry name" value="RNA_pol_sigma-SigE/K"/>
    <property type="match status" value="1"/>
</dbReference>
<keyword evidence="5 6" id="KW-0804">Transcription</keyword>
<evidence type="ECO:0000259" key="7">
    <source>
        <dbReference type="PROSITE" id="PS00715"/>
    </source>
</evidence>
<dbReference type="InterPro" id="IPR007630">
    <property type="entry name" value="RNA_pol_sigma70_r4"/>
</dbReference>
<dbReference type="SUPFAM" id="SSF88946">
    <property type="entry name" value="Sigma2 domain of RNA polymerase sigma factors"/>
    <property type="match status" value="1"/>
</dbReference>
<comment type="function">
    <text evidence="6">Sigma factors are initiation factors that promote the attachment of RNA polymerase to specific initiation sites and are then released.</text>
</comment>
<dbReference type="PROSITE" id="PS00715">
    <property type="entry name" value="SIGMA70_1"/>
    <property type="match status" value="1"/>
</dbReference>
<keyword evidence="3 6" id="KW-0731">Sigma factor</keyword>
<reference evidence="9" key="1">
    <citation type="submission" date="2020-09" db="EMBL/GenBank/DDBJ databases">
        <title>New species isolated from human feces.</title>
        <authorList>
            <person name="Kitahara M."/>
            <person name="Shigeno Y."/>
            <person name="Shime M."/>
            <person name="Matsumoto Y."/>
            <person name="Nakamura S."/>
            <person name="Motooka D."/>
            <person name="Fukuoka S."/>
            <person name="Nishikawa H."/>
            <person name="Benno Y."/>
        </authorList>
    </citation>
    <scope>NUCLEOTIDE SEQUENCE</scope>
    <source>
        <strain evidence="9">MM50</strain>
    </source>
</reference>
<protein>
    <recommendedName>
        <fullName evidence="6">RNA polymerase sigma factor</fullName>
    </recommendedName>
</protein>
<evidence type="ECO:0000256" key="1">
    <source>
        <dbReference type="ARBA" id="ARBA00007788"/>
    </source>
</evidence>
<dbReference type="NCBIfam" id="NF004471">
    <property type="entry name" value="PRK05803.1"/>
    <property type="match status" value="1"/>
</dbReference>
<dbReference type="PROSITE" id="PS00716">
    <property type="entry name" value="SIGMA70_2"/>
    <property type="match status" value="1"/>
</dbReference>
<dbReference type="GO" id="GO:0006352">
    <property type="term" value="P:DNA-templated transcription initiation"/>
    <property type="evidence" value="ECO:0007669"/>
    <property type="project" value="InterPro"/>
</dbReference>
<dbReference type="GO" id="GO:0003677">
    <property type="term" value="F:DNA binding"/>
    <property type="evidence" value="ECO:0007669"/>
    <property type="project" value="UniProtKB-KW"/>
</dbReference>
<dbReference type="InterPro" id="IPR050813">
    <property type="entry name" value="Sigma-70_Factor"/>
</dbReference>
<dbReference type="Proteomes" id="UP000681035">
    <property type="component" value="Chromosome"/>
</dbReference>
<dbReference type="Pfam" id="PF04545">
    <property type="entry name" value="Sigma70_r4"/>
    <property type="match status" value="1"/>
</dbReference>
<gene>
    <name evidence="9" type="ORF">MM50RIKEN_02950</name>
</gene>
<dbReference type="PANTHER" id="PTHR30376:SF3">
    <property type="entry name" value="RNA POLYMERASE SIGMA FACTOR RPOH"/>
    <property type="match status" value="1"/>
</dbReference>
<dbReference type="Gene3D" id="1.10.10.10">
    <property type="entry name" value="Winged helix-like DNA-binding domain superfamily/Winged helix DNA-binding domain"/>
    <property type="match status" value="1"/>
</dbReference>
<dbReference type="PRINTS" id="PR00046">
    <property type="entry name" value="SIGMA70FCT"/>
</dbReference>
<evidence type="ECO:0000259" key="8">
    <source>
        <dbReference type="PROSITE" id="PS00716"/>
    </source>
</evidence>
<dbReference type="SUPFAM" id="SSF88659">
    <property type="entry name" value="Sigma3 and sigma4 domains of RNA polymerase sigma factors"/>
    <property type="match status" value="1"/>
</dbReference>
<keyword evidence="10" id="KW-1185">Reference proteome</keyword>
<evidence type="ECO:0000256" key="6">
    <source>
        <dbReference type="RuleBase" id="RU362124"/>
    </source>
</evidence>
<evidence type="ECO:0000256" key="4">
    <source>
        <dbReference type="ARBA" id="ARBA00023125"/>
    </source>
</evidence>
<dbReference type="CDD" id="cd06171">
    <property type="entry name" value="Sigma70_r4"/>
    <property type="match status" value="1"/>
</dbReference>
<dbReference type="AlphaFoldDB" id="A0A810Q2T4"/>